<dbReference type="InterPro" id="IPR025997">
    <property type="entry name" value="SBP_2_dom"/>
</dbReference>
<comment type="similarity">
    <text evidence="2">Belongs to the bacterial solute-binding protein 2 family.</text>
</comment>
<sequence length="354" mass="39343">MCFWIASFAVQAADFRVTFINPGDDTGFWGEVAKTMSAAARDLNADLEILNANRRPYAMEELLSHRLERGDLPDYFILVNENQAAARLMQLMEGHPSKVLFLLNKLTPNQKTNLERRNIDLRSIVASIVPDNETAGYDMATSLIEKARRSGSFKGKIRLLALTGDTNTPAGLQRELGMLRAVADHSDVKLVHAIPVDWSEELAYQRTRDVLARTRVDIVWGASDDLALGAQKAAREAGLVAGKNIFFAGLNWSKRGMDAVATDGMTMSHGGHFFAGAWSMVMLRDHFFKSVKGEVFVDVLFKMSPITMDNVEVYLTHLGDGDWDKIDFTRFCKSRTGRSHYDFSAEAILEAAGS</sequence>
<evidence type="ECO:0000256" key="1">
    <source>
        <dbReference type="ARBA" id="ARBA00004196"/>
    </source>
</evidence>
<dbReference type="Proteomes" id="UP001431221">
    <property type="component" value="Unassembled WGS sequence"/>
</dbReference>
<dbReference type="PANTHER" id="PTHR46847:SF2">
    <property type="entry name" value="ABC TRANSPORTER SUGAR-BINDING PROTEIN"/>
    <property type="match status" value="1"/>
</dbReference>
<organism evidence="5 6">
    <name type="scientific">Roseibium sediminicola</name>
    <dbReference type="NCBI Taxonomy" id="2933272"/>
    <lineage>
        <taxon>Bacteria</taxon>
        <taxon>Pseudomonadati</taxon>
        <taxon>Pseudomonadota</taxon>
        <taxon>Alphaproteobacteria</taxon>
        <taxon>Hyphomicrobiales</taxon>
        <taxon>Stappiaceae</taxon>
        <taxon>Roseibium</taxon>
    </lineage>
</organism>
<evidence type="ECO:0000256" key="2">
    <source>
        <dbReference type="ARBA" id="ARBA00007639"/>
    </source>
</evidence>
<evidence type="ECO:0000313" key="5">
    <source>
        <dbReference type="EMBL" id="MCK7612889.1"/>
    </source>
</evidence>
<proteinExistence type="inferred from homology"/>
<dbReference type="CDD" id="cd06324">
    <property type="entry name" value="PBP1_ABC_sugar_binding-like"/>
    <property type="match status" value="1"/>
</dbReference>
<dbReference type="PANTHER" id="PTHR46847">
    <property type="entry name" value="D-ALLOSE-BINDING PERIPLASMIC PROTEIN-RELATED"/>
    <property type="match status" value="1"/>
</dbReference>
<accession>A0ABT0GTW2</accession>
<gene>
    <name evidence="5" type="ORF">M0H32_12005</name>
</gene>
<keyword evidence="6" id="KW-1185">Reference proteome</keyword>
<dbReference type="Gene3D" id="3.40.50.2300">
    <property type="match status" value="2"/>
</dbReference>
<reference evidence="5" key="1">
    <citation type="submission" date="2022-04" db="EMBL/GenBank/DDBJ databases">
        <title>Roseibium sp. CAU 1639 isolated from mud.</title>
        <authorList>
            <person name="Kim W."/>
        </authorList>
    </citation>
    <scope>NUCLEOTIDE SEQUENCE</scope>
    <source>
        <strain evidence="5">CAU 1639</strain>
    </source>
</reference>
<dbReference type="InterPro" id="IPR028082">
    <property type="entry name" value="Peripla_BP_I"/>
</dbReference>
<comment type="subcellular location">
    <subcellularLocation>
        <location evidence="1">Cell envelope</location>
    </subcellularLocation>
</comment>
<keyword evidence="3" id="KW-0732">Signal</keyword>
<protein>
    <submittedName>
        <fullName evidence="5">ABC transporter substrate-binding protein</fullName>
    </submittedName>
</protein>
<dbReference type="SUPFAM" id="SSF53822">
    <property type="entry name" value="Periplasmic binding protein-like I"/>
    <property type="match status" value="1"/>
</dbReference>
<comment type="caution">
    <text evidence="5">The sequence shown here is derived from an EMBL/GenBank/DDBJ whole genome shotgun (WGS) entry which is preliminary data.</text>
</comment>
<evidence type="ECO:0000259" key="4">
    <source>
        <dbReference type="Pfam" id="PF13407"/>
    </source>
</evidence>
<feature type="domain" description="Periplasmic binding protein" evidence="4">
    <location>
        <begin position="18"/>
        <end position="271"/>
    </location>
</feature>
<name>A0ABT0GTW2_9HYPH</name>
<dbReference type="Pfam" id="PF13407">
    <property type="entry name" value="Peripla_BP_4"/>
    <property type="match status" value="1"/>
</dbReference>
<dbReference type="EMBL" id="JALNMJ010000007">
    <property type="protein sequence ID" value="MCK7612889.1"/>
    <property type="molecule type" value="Genomic_DNA"/>
</dbReference>
<evidence type="ECO:0000256" key="3">
    <source>
        <dbReference type="ARBA" id="ARBA00022729"/>
    </source>
</evidence>
<evidence type="ECO:0000313" key="6">
    <source>
        <dbReference type="Proteomes" id="UP001431221"/>
    </source>
</evidence>
<dbReference type="RefSeq" id="WP_248154216.1">
    <property type="nucleotide sequence ID" value="NZ_JALNMJ010000007.1"/>
</dbReference>